<dbReference type="Proteomes" id="UP000510822">
    <property type="component" value="Chromosome"/>
</dbReference>
<dbReference type="CDD" id="cd07377">
    <property type="entry name" value="WHTH_GntR"/>
    <property type="match status" value="1"/>
</dbReference>
<dbReference type="SUPFAM" id="SSF46785">
    <property type="entry name" value="Winged helix' DNA-binding domain"/>
    <property type="match status" value="1"/>
</dbReference>
<dbReference type="PROSITE" id="PS50949">
    <property type="entry name" value="HTH_GNTR"/>
    <property type="match status" value="1"/>
</dbReference>
<evidence type="ECO:0000259" key="4">
    <source>
        <dbReference type="PROSITE" id="PS50949"/>
    </source>
</evidence>
<evidence type="ECO:0000313" key="6">
    <source>
        <dbReference type="Proteomes" id="UP000510822"/>
    </source>
</evidence>
<keyword evidence="6" id="KW-1185">Reference proteome</keyword>
<dbReference type="SMART" id="SM00345">
    <property type="entry name" value="HTH_GNTR"/>
    <property type="match status" value="1"/>
</dbReference>
<dbReference type="Gene3D" id="6.10.250.1220">
    <property type="match status" value="1"/>
</dbReference>
<organism evidence="5 6">
    <name type="scientific">Chitinibacter fontanus</name>
    <dbReference type="NCBI Taxonomy" id="1737446"/>
    <lineage>
        <taxon>Bacteria</taxon>
        <taxon>Pseudomonadati</taxon>
        <taxon>Pseudomonadota</taxon>
        <taxon>Betaproteobacteria</taxon>
        <taxon>Neisseriales</taxon>
        <taxon>Chitinibacteraceae</taxon>
        <taxon>Chitinibacter</taxon>
    </lineage>
</organism>
<dbReference type="InterPro" id="IPR000524">
    <property type="entry name" value="Tscrpt_reg_HTH_GntR"/>
</dbReference>
<proteinExistence type="predicted"/>
<dbReference type="RefSeq" id="WP_180308433.1">
    <property type="nucleotide sequence ID" value="NZ_CP058952.1"/>
</dbReference>
<protein>
    <submittedName>
        <fullName evidence="5">GntR family transcriptional regulator</fullName>
    </submittedName>
</protein>
<evidence type="ECO:0000256" key="3">
    <source>
        <dbReference type="ARBA" id="ARBA00023163"/>
    </source>
</evidence>
<dbReference type="InterPro" id="IPR036390">
    <property type="entry name" value="WH_DNA-bd_sf"/>
</dbReference>
<dbReference type="KEGG" id="cfon:HZU75_07085"/>
<sequence>MTDWNNQSPIYLQLADRLGQALLDGTPPEGQAMPSVRVLAAEYGLNPLTVNRALQAMVDAGLLESRRGLGMFVLPQASERLRAAERERFLNSEWPILAAKLRRLGLSPSDLQWSYEEQGQ</sequence>
<dbReference type="PANTHER" id="PTHR38445">
    <property type="entry name" value="HTH-TYPE TRANSCRIPTIONAL REPRESSOR YTRA"/>
    <property type="match status" value="1"/>
</dbReference>
<dbReference type="Gene3D" id="1.10.10.10">
    <property type="entry name" value="Winged helix-like DNA-binding domain superfamily/Winged helix DNA-binding domain"/>
    <property type="match status" value="1"/>
</dbReference>
<keyword evidence="1" id="KW-0805">Transcription regulation</keyword>
<dbReference type="GO" id="GO:0003677">
    <property type="term" value="F:DNA binding"/>
    <property type="evidence" value="ECO:0007669"/>
    <property type="project" value="UniProtKB-KW"/>
</dbReference>
<feature type="domain" description="HTH gntR-type" evidence="4">
    <location>
        <begin position="8"/>
        <end position="76"/>
    </location>
</feature>
<evidence type="ECO:0000256" key="1">
    <source>
        <dbReference type="ARBA" id="ARBA00023015"/>
    </source>
</evidence>
<name>A0A7D5ZCR1_9NEIS</name>
<evidence type="ECO:0000313" key="5">
    <source>
        <dbReference type="EMBL" id="QLI81306.1"/>
    </source>
</evidence>
<dbReference type="InterPro" id="IPR036388">
    <property type="entry name" value="WH-like_DNA-bd_sf"/>
</dbReference>
<dbReference type="EMBL" id="CP058952">
    <property type="protein sequence ID" value="QLI81306.1"/>
    <property type="molecule type" value="Genomic_DNA"/>
</dbReference>
<evidence type="ECO:0000256" key="2">
    <source>
        <dbReference type="ARBA" id="ARBA00023125"/>
    </source>
</evidence>
<gene>
    <name evidence="5" type="ORF">HZU75_07085</name>
</gene>
<dbReference type="Pfam" id="PF00392">
    <property type="entry name" value="GntR"/>
    <property type="match status" value="1"/>
</dbReference>
<keyword evidence="3" id="KW-0804">Transcription</keyword>
<reference evidence="5 6" key="1">
    <citation type="journal article" date="2016" name="Int. J. Syst. Evol. Microbiol.">
        <title>Chitinibacter fontanus sp. nov., isolated from a spring.</title>
        <authorList>
            <person name="Sheu S.Y."/>
            <person name="Li Y.S."/>
            <person name="Young C.C."/>
            <person name="Chen W.M."/>
        </authorList>
    </citation>
    <scope>NUCLEOTIDE SEQUENCE [LARGE SCALE GENOMIC DNA]</scope>
    <source>
        <strain evidence="5 6">STM-7</strain>
    </source>
</reference>
<accession>A0A7D5ZCR1</accession>
<dbReference type="PANTHER" id="PTHR38445:SF10">
    <property type="entry name" value="GNTR-FAMILY TRANSCRIPTIONAL REGULATOR"/>
    <property type="match status" value="1"/>
</dbReference>
<dbReference type="AlphaFoldDB" id="A0A7D5ZCR1"/>
<dbReference type="GO" id="GO:0003700">
    <property type="term" value="F:DNA-binding transcription factor activity"/>
    <property type="evidence" value="ECO:0007669"/>
    <property type="project" value="InterPro"/>
</dbReference>
<keyword evidence="2" id="KW-0238">DNA-binding</keyword>